<protein>
    <recommendedName>
        <fullName evidence="3">Aldose 1-epimerase</fullName>
    </recommendedName>
</protein>
<proteinExistence type="predicted"/>
<organism evidence="1 2">
    <name type="scientific">Pelagimonas varians</name>
    <dbReference type="NCBI Taxonomy" id="696760"/>
    <lineage>
        <taxon>Bacteria</taxon>
        <taxon>Pseudomonadati</taxon>
        <taxon>Pseudomonadota</taxon>
        <taxon>Alphaproteobacteria</taxon>
        <taxon>Rhodobacterales</taxon>
        <taxon>Roseobacteraceae</taxon>
        <taxon>Pelagimonas</taxon>
    </lineage>
</organism>
<name>A0A238K6N5_9RHOB</name>
<keyword evidence="2" id="KW-1185">Reference proteome</keyword>
<evidence type="ECO:0000313" key="2">
    <source>
        <dbReference type="Proteomes" id="UP000220836"/>
    </source>
</evidence>
<evidence type="ECO:0008006" key="3">
    <source>
        <dbReference type="Google" id="ProtNLM"/>
    </source>
</evidence>
<dbReference type="OrthoDB" id="5914937at2"/>
<dbReference type="EMBL" id="FXYH01000004">
    <property type="protein sequence ID" value="SMX38529.1"/>
    <property type="molecule type" value="Genomic_DNA"/>
</dbReference>
<sequence>MSDVWKQETLKSGDLELIILPGIGGRLWDVVFQGRSLLFHNSDLKNFIPDITNLRGFPTRSPQFGFPLWGGEKTWIAPHTKWPDGAPYAALDSGPYEIAGGSKAHITLQSVVCRQSKLQITRELRIIDGATWSIQHTVTNHGRHDRDVGIWSVMMLNHKARIGVTSQDLTPTKVFGDPDGFLSTHNAGIVCDCNERGEFKVGIENRSAHTLIRLDHDDKPVWMSCDTPPPTPADRFAHIHPLEVFNSGDYSYCEAEWHAPLQTLSPGAKTEFGQRFAVWTDPTTQDLNNSKLELMKCMS</sequence>
<accession>A0A238K6N5</accession>
<dbReference type="AlphaFoldDB" id="A0A238K6N5"/>
<dbReference type="GO" id="GO:0030246">
    <property type="term" value="F:carbohydrate binding"/>
    <property type="evidence" value="ECO:0007669"/>
    <property type="project" value="InterPro"/>
</dbReference>
<dbReference type="Proteomes" id="UP000220836">
    <property type="component" value="Unassembled WGS sequence"/>
</dbReference>
<dbReference type="Gene3D" id="2.70.98.10">
    <property type="match status" value="1"/>
</dbReference>
<evidence type="ECO:0000313" key="1">
    <source>
        <dbReference type="EMBL" id="SMX38529.1"/>
    </source>
</evidence>
<dbReference type="InterPro" id="IPR014718">
    <property type="entry name" value="GH-type_carb-bd"/>
</dbReference>
<gene>
    <name evidence="1" type="ORF">PEV8663_01393</name>
</gene>
<reference evidence="1 2" key="1">
    <citation type="submission" date="2017-05" db="EMBL/GenBank/DDBJ databases">
        <authorList>
            <person name="Song R."/>
            <person name="Chenine A.L."/>
            <person name="Ruprecht R.M."/>
        </authorList>
    </citation>
    <scope>NUCLEOTIDE SEQUENCE [LARGE SCALE GENOMIC DNA]</scope>
    <source>
        <strain evidence="1 2">CECT 8663</strain>
    </source>
</reference>
<dbReference type="RefSeq" id="WP_097803916.1">
    <property type="nucleotide sequence ID" value="NZ_FXYH01000004.1"/>
</dbReference>